<organism evidence="2 3">
    <name type="scientific">Microctonus hyperodae</name>
    <name type="common">Parasitoid wasp</name>
    <dbReference type="NCBI Taxonomy" id="165561"/>
    <lineage>
        <taxon>Eukaryota</taxon>
        <taxon>Metazoa</taxon>
        <taxon>Ecdysozoa</taxon>
        <taxon>Arthropoda</taxon>
        <taxon>Hexapoda</taxon>
        <taxon>Insecta</taxon>
        <taxon>Pterygota</taxon>
        <taxon>Neoptera</taxon>
        <taxon>Endopterygota</taxon>
        <taxon>Hymenoptera</taxon>
        <taxon>Apocrita</taxon>
        <taxon>Ichneumonoidea</taxon>
        <taxon>Braconidae</taxon>
        <taxon>Euphorinae</taxon>
        <taxon>Microctonus</taxon>
    </lineage>
</organism>
<feature type="region of interest" description="Disordered" evidence="1">
    <location>
        <begin position="17"/>
        <end position="59"/>
    </location>
</feature>
<comment type="caution">
    <text evidence="2">The sequence shown here is derived from an EMBL/GenBank/DDBJ whole genome shotgun (WGS) entry which is preliminary data.</text>
</comment>
<evidence type="ECO:0000313" key="3">
    <source>
        <dbReference type="Proteomes" id="UP001168972"/>
    </source>
</evidence>
<reference evidence="2" key="1">
    <citation type="journal article" date="2023" name="bioRxiv">
        <title>Scaffold-level genome assemblies of two parasitoid biocontrol wasps reveal the parthenogenesis mechanism and an associated novel virus.</title>
        <authorList>
            <person name="Inwood S."/>
            <person name="Skelly J."/>
            <person name="Guhlin J."/>
            <person name="Harrop T."/>
            <person name="Goldson S."/>
            <person name="Dearden P."/>
        </authorList>
    </citation>
    <scope>NUCLEOTIDE SEQUENCE</scope>
    <source>
        <strain evidence="2">Lincoln</strain>
        <tissue evidence="2">Whole body</tissue>
    </source>
</reference>
<feature type="compositionally biased region" description="Acidic residues" evidence="1">
    <location>
        <begin position="24"/>
        <end position="51"/>
    </location>
</feature>
<sequence>MHTVGWSKCTGIPAALPHLLYSKEEEEQEGDDDEEEVEKEEREEEEEEEGAQDGVENDAVQEARYTLYRIKKNNKEREVILGEEAIEERAYQKKRVFLPSWRQSSLRGWPPPLAAVCCCSLTIGNSVGRPFSYTVILCFNAQ</sequence>
<evidence type="ECO:0000256" key="1">
    <source>
        <dbReference type="SAM" id="MobiDB-lite"/>
    </source>
</evidence>
<gene>
    <name evidence="2" type="ORF">PV327_009083</name>
</gene>
<protein>
    <submittedName>
        <fullName evidence="2">Uncharacterized protein</fullName>
    </submittedName>
</protein>
<evidence type="ECO:0000313" key="2">
    <source>
        <dbReference type="EMBL" id="KAK0175326.1"/>
    </source>
</evidence>
<accession>A0AA39FTI3</accession>
<dbReference type="EMBL" id="JAQQBR010000005">
    <property type="protein sequence ID" value="KAK0175326.1"/>
    <property type="molecule type" value="Genomic_DNA"/>
</dbReference>
<proteinExistence type="predicted"/>
<dbReference type="Proteomes" id="UP001168972">
    <property type="component" value="Unassembled WGS sequence"/>
</dbReference>
<name>A0AA39FTI3_MICHY</name>
<dbReference type="AlphaFoldDB" id="A0AA39FTI3"/>
<reference evidence="2" key="2">
    <citation type="submission" date="2023-03" db="EMBL/GenBank/DDBJ databases">
        <authorList>
            <person name="Inwood S.N."/>
            <person name="Skelly J.G."/>
            <person name="Guhlin J."/>
            <person name="Harrop T.W.R."/>
            <person name="Goldson S.G."/>
            <person name="Dearden P.K."/>
        </authorList>
    </citation>
    <scope>NUCLEOTIDE SEQUENCE</scope>
    <source>
        <strain evidence="2">Lincoln</strain>
        <tissue evidence="2">Whole body</tissue>
    </source>
</reference>
<keyword evidence="3" id="KW-1185">Reference proteome</keyword>